<dbReference type="EMBL" id="BAAAZI010000004">
    <property type="protein sequence ID" value="GAA4132750.1"/>
    <property type="molecule type" value="Genomic_DNA"/>
</dbReference>
<protein>
    <recommendedName>
        <fullName evidence="3">PD-(D/E)XK nuclease superfamily protein</fullName>
    </recommendedName>
</protein>
<gene>
    <name evidence="1" type="ORF">GCM10022216_04180</name>
</gene>
<accession>A0ABP7YA31</accession>
<sequence length="382" mass="44931">MYSKRTFFEFISLADAELIHSQMIAWILSKDFQGFKDPVYCRKEILINFFGLKDPEDIVEISTESDSIDILIKLDNIVLCIENKLKSSQHSDQLNKYKNFIDSHYGDVERSFYYLTLIDEDSENQDWINKSFRDLLSVLNKLEKDEHIFKEREGFILKEYINTLEKLTGAIDLFLKEPKSMPNVFSEANLKKSQKRAIMDTKNELQLFIRENQLETLFQKLYFREVLKNLPPQRYYYINETRGDAILGIITIPERRLGNGKYFNFGLDFQRGTVKTFCVSTDYFGSNKNDLPQEILELFKNIQTQHPQFGYTKRVNSPISKALCSVSKPLNIMSFSEPSLGEIRHWWELSPKQFAELFMKEIELTNDLLNNYILIKTDEVLV</sequence>
<dbReference type="InterPro" id="IPR029470">
    <property type="entry name" value="PDDEXK_4"/>
</dbReference>
<dbReference type="Pfam" id="PF14281">
    <property type="entry name" value="PDDEXK_4"/>
    <property type="match status" value="1"/>
</dbReference>
<comment type="caution">
    <text evidence="1">The sequence shown here is derived from an EMBL/GenBank/DDBJ whole genome shotgun (WGS) entry which is preliminary data.</text>
</comment>
<proteinExistence type="predicted"/>
<keyword evidence="2" id="KW-1185">Reference proteome</keyword>
<evidence type="ECO:0000313" key="1">
    <source>
        <dbReference type="EMBL" id="GAA4132750.1"/>
    </source>
</evidence>
<evidence type="ECO:0000313" key="2">
    <source>
        <dbReference type="Proteomes" id="UP001500101"/>
    </source>
</evidence>
<organism evidence="1 2">
    <name type="scientific">Sphingobacterium kyonggiense</name>
    <dbReference type="NCBI Taxonomy" id="714075"/>
    <lineage>
        <taxon>Bacteria</taxon>
        <taxon>Pseudomonadati</taxon>
        <taxon>Bacteroidota</taxon>
        <taxon>Sphingobacteriia</taxon>
        <taxon>Sphingobacteriales</taxon>
        <taxon>Sphingobacteriaceae</taxon>
        <taxon>Sphingobacterium</taxon>
    </lineage>
</organism>
<dbReference type="Proteomes" id="UP001500101">
    <property type="component" value="Unassembled WGS sequence"/>
</dbReference>
<reference evidence="2" key="1">
    <citation type="journal article" date="2019" name="Int. J. Syst. Evol. Microbiol.">
        <title>The Global Catalogue of Microorganisms (GCM) 10K type strain sequencing project: providing services to taxonomists for standard genome sequencing and annotation.</title>
        <authorList>
            <consortium name="The Broad Institute Genomics Platform"/>
            <consortium name="The Broad Institute Genome Sequencing Center for Infectious Disease"/>
            <person name="Wu L."/>
            <person name="Ma J."/>
        </authorList>
    </citation>
    <scope>NUCLEOTIDE SEQUENCE [LARGE SCALE GENOMIC DNA]</scope>
    <source>
        <strain evidence="2">JCM 16704</strain>
    </source>
</reference>
<name>A0ABP7YA31_9SPHI</name>
<dbReference type="RefSeq" id="WP_344673022.1">
    <property type="nucleotide sequence ID" value="NZ_BAAAZI010000004.1"/>
</dbReference>
<evidence type="ECO:0008006" key="3">
    <source>
        <dbReference type="Google" id="ProtNLM"/>
    </source>
</evidence>